<evidence type="ECO:0000259" key="5">
    <source>
        <dbReference type="Pfam" id="PF08623"/>
    </source>
</evidence>
<evidence type="ECO:0000256" key="1">
    <source>
        <dbReference type="ARBA" id="ARBA00007657"/>
    </source>
</evidence>
<dbReference type="InterPro" id="IPR039852">
    <property type="entry name" value="CAND1/CAND2"/>
</dbReference>
<dbReference type="Pfam" id="PF08623">
    <property type="entry name" value="TIP120"/>
    <property type="match status" value="1"/>
</dbReference>
<evidence type="ECO:0000313" key="7">
    <source>
        <dbReference type="Proteomes" id="UP000799118"/>
    </source>
</evidence>
<comment type="similarity">
    <text evidence="1">Belongs to the CAND family.</text>
</comment>
<evidence type="ECO:0000313" key="6">
    <source>
        <dbReference type="EMBL" id="KAE9385290.1"/>
    </source>
</evidence>
<dbReference type="OrthoDB" id="6260732at2759"/>
<dbReference type="GO" id="GO:0010265">
    <property type="term" value="P:SCF complex assembly"/>
    <property type="evidence" value="ECO:0007669"/>
    <property type="project" value="InterPro"/>
</dbReference>
<evidence type="ECO:0000256" key="3">
    <source>
        <dbReference type="ARBA" id="ARBA00022786"/>
    </source>
</evidence>
<keyword evidence="2" id="KW-0677">Repeat</keyword>
<feature type="domain" description="TATA-binding protein interacting (TIP20)" evidence="5">
    <location>
        <begin position="967"/>
        <end position="1132"/>
    </location>
</feature>
<dbReference type="Gene3D" id="1.25.10.10">
    <property type="entry name" value="Leucine-rich Repeat Variant"/>
    <property type="match status" value="1"/>
</dbReference>
<sequence>MNSLIEKMQSQDQDFRFMGLNDLMTEIKSDPTCFSGDETVETKVLKQVLALVEDKISEVKNQAVKCLGQLIKIIRQPQMEMAVDKLIDFSGGKDEELRDISALALKTITAELPSDGRVAASACAKLTPALLGQVESADTPPEALVETLAILSILITRFPAHLSAEVLTPPPLTVLAPLLSHPRAVVRKRAIVTIAQFIPISPPELFATLLETQVMPNLSPSANIEKQRTTVNLLAAVVKHSPSQLAPMLGDIVPAIVKAVKREDDELREGCLQALEVLLLRCSTEVAPYVPSIIQAGIQFIKYDPNYTADDDEDEEMADADADDDDDDEDQEGNYSDDEDTSYKIRRSATKMLAVLIGTRPDLLSTIYKDVSPVLISRFGDREETVKLEVWSTFGTLLTQTAVYGGIGQAQAARGGVGIKRKRDSDSSDPMDVEDGPLSLLKAQIPSLSKSLLNQLKSAKTPPATLQAGFTLLYSLLTVLPGSLSTQVTPITSTCLFFATHPPTTFVDTCLPVLTPLLLRAAGERHPRVASEAFRVFSALLQAVKPVGSTQTDWVEPLYNQALALRSAAEECVGDMWICAYRRKWEAICRPGQAGAVKVVIRVATEVGSGVGDAWVNGCMDWALGLLKKSARPSKGDIFIAMGVLIRSYSPAAQSFPEIESGNTLNEIYAVSRSPLVGGAALVDALLGFYAALVKADKQIATHVVLGLVTASGAGVGVGGAGAGGECNSANVAKCVAVVVKTDQGVAAGVVAEYSKYVKPTSKAKQSMVVLSLLILGEIGRFIDMSPQQDIFTNAIEHFGAEQEDVRSAASFAAGNIAIGNLHQFLPVIVKMVQSDAKRRLLSLHALKEVVTHCSTGQLEGVADLLWVPLFENSENSEETTRNVAAACLGKVATTHPSKYLPQLHSSCKSDCGIRHSIYFADTAPAYDELLAPMIIDFLSLMADEDLTVRRLALSTLNSAARTKSHLIRDHLSVLLPNLYKETNVNTDLIRTVQMGPWTHKVDDGLDARKTAYETMYTLLDTCLPKLDLREFLSRILPGLSDDSDEIKVICHMMLFRLAQVAPAAVSQRLDEATPLLEKTMKGATVTKDTVKQDLERAAELQRSALRAVAALSKIPNGAGVSIKFDAFVEEVRKSPTWGVEFRELVGSSN</sequence>
<feature type="compositionally biased region" description="Acidic residues" evidence="4">
    <location>
        <begin position="309"/>
        <end position="340"/>
    </location>
</feature>
<dbReference type="InterPro" id="IPR013932">
    <property type="entry name" value="TATA-bd_TIP120"/>
</dbReference>
<reference evidence="6" key="1">
    <citation type="journal article" date="2019" name="Environ. Microbiol.">
        <title>Fungal ecological strategies reflected in gene transcription - a case study of two litter decomposers.</title>
        <authorList>
            <person name="Barbi F."/>
            <person name="Kohler A."/>
            <person name="Barry K."/>
            <person name="Baskaran P."/>
            <person name="Daum C."/>
            <person name="Fauchery L."/>
            <person name="Ihrmark K."/>
            <person name="Kuo A."/>
            <person name="LaButti K."/>
            <person name="Lipzen A."/>
            <person name="Morin E."/>
            <person name="Grigoriev I.V."/>
            <person name="Henrissat B."/>
            <person name="Lindahl B."/>
            <person name="Martin F."/>
        </authorList>
    </citation>
    <scope>NUCLEOTIDE SEQUENCE</scope>
    <source>
        <strain evidence="6">JB14</strain>
    </source>
</reference>
<evidence type="ECO:0000256" key="4">
    <source>
        <dbReference type="SAM" id="MobiDB-lite"/>
    </source>
</evidence>
<proteinExistence type="inferred from homology"/>
<dbReference type="InterPro" id="IPR011989">
    <property type="entry name" value="ARM-like"/>
</dbReference>
<dbReference type="Proteomes" id="UP000799118">
    <property type="component" value="Unassembled WGS sequence"/>
</dbReference>
<dbReference type="SUPFAM" id="SSF48371">
    <property type="entry name" value="ARM repeat"/>
    <property type="match status" value="1"/>
</dbReference>
<keyword evidence="3" id="KW-0833">Ubl conjugation pathway</keyword>
<dbReference type="AlphaFoldDB" id="A0A6A4GIR9"/>
<feature type="region of interest" description="Disordered" evidence="4">
    <location>
        <begin position="309"/>
        <end position="342"/>
    </location>
</feature>
<evidence type="ECO:0000256" key="2">
    <source>
        <dbReference type="ARBA" id="ARBA00022737"/>
    </source>
</evidence>
<keyword evidence="7" id="KW-1185">Reference proteome</keyword>
<gene>
    <name evidence="6" type="ORF">BT96DRAFT_928865</name>
</gene>
<dbReference type="InterPro" id="IPR016024">
    <property type="entry name" value="ARM-type_fold"/>
</dbReference>
<dbReference type="EMBL" id="ML770004">
    <property type="protein sequence ID" value="KAE9385290.1"/>
    <property type="molecule type" value="Genomic_DNA"/>
</dbReference>
<dbReference type="PANTHER" id="PTHR12696">
    <property type="entry name" value="TIP120"/>
    <property type="match status" value="1"/>
</dbReference>
<organism evidence="6 7">
    <name type="scientific">Gymnopus androsaceus JB14</name>
    <dbReference type="NCBI Taxonomy" id="1447944"/>
    <lineage>
        <taxon>Eukaryota</taxon>
        <taxon>Fungi</taxon>
        <taxon>Dikarya</taxon>
        <taxon>Basidiomycota</taxon>
        <taxon>Agaricomycotina</taxon>
        <taxon>Agaricomycetes</taxon>
        <taxon>Agaricomycetidae</taxon>
        <taxon>Agaricales</taxon>
        <taxon>Marasmiineae</taxon>
        <taxon>Omphalotaceae</taxon>
        <taxon>Gymnopus</taxon>
    </lineage>
</organism>
<accession>A0A6A4GIR9</accession>
<name>A0A6A4GIR9_9AGAR</name>
<protein>
    <submittedName>
        <fullName evidence="6">TIP120-domain-containing protein</fullName>
    </submittedName>
</protein>